<dbReference type="InterPro" id="IPR017871">
    <property type="entry name" value="ABC_transporter-like_CS"/>
</dbReference>
<evidence type="ECO:0000256" key="6">
    <source>
        <dbReference type="ARBA" id="ARBA00012191"/>
    </source>
</evidence>
<evidence type="ECO:0000256" key="24">
    <source>
        <dbReference type="ARBA" id="ARBA00051604"/>
    </source>
</evidence>
<comment type="catalytic activity">
    <reaction evidence="25">
        <text>N-acetyl-L-aspartyl-L-glutamyl-L-glutamate(in) + ATP + H2O = N-acetyl-L-aspartyl-L-glutamyl-L-glutamate(out) + ADP + phosphate + H(+)</text>
        <dbReference type="Rhea" id="RHEA:66732"/>
        <dbReference type="ChEBI" id="CHEBI:15377"/>
        <dbReference type="ChEBI" id="CHEBI:15378"/>
        <dbReference type="ChEBI" id="CHEBI:30616"/>
        <dbReference type="ChEBI" id="CHEBI:43474"/>
        <dbReference type="ChEBI" id="CHEBI:76935"/>
        <dbReference type="ChEBI" id="CHEBI:456216"/>
    </reaction>
    <physiologicalReaction direction="left-to-right" evidence="25">
        <dbReference type="Rhea" id="RHEA:66733"/>
    </physiologicalReaction>
</comment>
<evidence type="ECO:0000256" key="18">
    <source>
        <dbReference type="ARBA" id="ARBA00023136"/>
    </source>
</evidence>
<comment type="catalytic activity">
    <reaction evidence="24">
        <text>3',5'-cyclic AMP(in) + ATP + H2O = 3',5'-cyclic AMP(out) + ADP + phosphate + H(+)</text>
        <dbReference type="Rhea" id="RHEA:66184"/>
        <dbReference type="ChEBI" id="CHEBI:15377"/>
        <dbReference type="ChEBI" id="CHEBI:15378"/>
        <dbReference type="ChEBI" id="CHEBI:30616"/>
        <dbReference type="ChEBI" id="CHEBI:43474"/>
        <dbReference type="ChEBI" id="CHEBI:58165"/>
        <dbReference type="ChEBI" id="CHEBI:456216"/>
    </reaction>
    <physiologicalReaction direction="left-to-right" evidence="24">
        <dbReference type="Rhea" id="RHEA:66185"/>
    </physiologicalReaction>
</comment>
<dbReference type="PROSITE" id="PS00211">
    <property type="entry name" value="ABC_TRANSPORTER_1"/>
    <property type="match status" value="2"/>
</dbReference>
<dbReference type="GO" id="GO:0005524">
    <property type="term" value="F:ATP binding"/>
    <property type="evidence" value="ECO:0007669"/>
    <property type="project" value="UniProtKB-KW"/>
</dbReference>
<dbReference type="SMART" id="SM00382">
    <property type="entry name" value="AAA"/>
    <property type="match status" value="2"/>
</dbReference>
<dbReference type="GO" id="GO:0016887">
    <property type="term" value="F:ATP hydrolysis activity"/>
    <property type="evidence" value="ECO:0007669"/>
    <property type="project" value="InterPro"/>
</dbReference>
<feature type="transmembrane region" description="Helical" evidence="31">
    <location>
        <begin position="951"/>
        <end position="969"/>
    </location>
</feature>
<dbReference type="InterPro" id="IPR027417">
    <property type="entry name" value="P-loop_NTPase"/>
</dbReference>
<evidence type="ECO:0000259" key="33">
    <source>
        <dbReference type="PROSITE" id="PS50929"/>
    </source>
</evidence>
<dbReference type="FunFam" id="3.40.50.300:FF:000074">
    <property type="entry name" value="Multidrug resistance-associated protein 5 isoform 1"/>
    <property type="match status" value="1"/>
</dbReference>
<evidence type="ECO:0000256" key="30">
    <source>
        <dbReference type="SAM" id="MobiDB-lite"/>
    </source>
</evidence>
<proteinExistence type="inferred from homology"/>
<evidence type="ECO:0000256" key="22">
    <source>
        <dbReference type="ARBA" id="ARBA00050661"/>
    </source>
</evidence>
<dbReference type="GO" id="GO:0008559">
    <property type="term" value="F:ABC-type xenobiotic transporter activity"/>
    <property type="evidence" value="ECO:0007669"/>
    <property type="project" value="UniProtKB-EC"/>
</dbReference>
<keyword evidence="7" id="KW-0813">Transport</keyword>
<evidence type="ECO:0000256" key="2">
    <source>
        <dbReference type="ARBA" id="ARBA00004463"/>
    </source>
</evidence>
<keyword evidence="11" id="KW-0677">Repeat</keyword>
<evidence type="ECO:0000256" key="26">
    <source>
        <dbReference type="ARBA" id="ARBA00052708"/>
    </source>
</evidence>
<comment type="catalytic activity">
    <reaction evidence="22">
        <text>(2S)-2-[5-amino-1-(beta-D-ribosyl)imidazole-4-carboxamido]succinate(in) + ATP + H2O = (2S)-2-[5-amino-1-(beta-D-ribosyl)imidazole-4-carboxamido]succinate(out) + ADP + phosphate + H(+)</text>
        <dbReference type="Rhea" id="RHEA:66752"/>
        <dbReference type="ChEBI" id="CHEBI:15377"/>
        <dbReference type="ChEBI" id="CHEBI:15378"/>
        <dbReference type="ChEBI" id="CHEBI:30616"/>
        <dbReference type="ChEBI" id="CHEBI:43474"/>
        <dbReference type="ChEBI" id="CHEBI:167466"/>
        <dbReference type="ChEBI" id="CHEBI:456216"/>
    </reaction>
    <physiologicalReaction direction="left-to-right" evidence="22">
        <dbReference type="Rhea" id="RHEA:66753"/>
    </physiologicalReaction>
</comment>
<feature type="transmembrane region" description="Helical" evidence="31">
    <location>
        <begin position="146"/>
        <end position="167"/>
    </location>
</feature>
<feature type="transmembrane region" description="Helical" evidence="31">
    <location>
        <begin position="1035"/>
        <end position="1056"/>
    </location>
</feature>
<keyword evidence="19" id="KW-0325">Glycoprotein</keyword>
<evidence type="ECO:0000256" key="19">
    <source>
        <dbReference type="ARBA" id="ARBA00023180"/>
    </source>
</evidence>
<dbReference type="GO" id="GO:0016323">
    <property type="term" value="C:basolateral plasma membrane"/>
    <property type="evidence" value="ECO:0007669"/>
    <property type="project" value="UniProtKB-SubCell"/>
</dbReference>
<dbReference type="Gene3D" id="1.20.1560.10">
    <property type="entry name" value="ABC transporter type 1, transmembrane domain"/>
    <property type="match status" value="2"/>
</dbReference>
<evidence type="ECO:0000256" key="31">
    <source>
        <dbReference type="SAM" id="Phobius"/>
    </source>
</evidence>
<dbReference type="FunFam" id="1.20.1560.10:FF:000015">
    <property type="entry name" value="multidrug resistance-associated protein 5 isoform X1"/>
    <property type="match status" value="1"/>
</dbReference>
<sequence length="1372" mass="153345">MKTEYSFEKNGNQEILNTQNGFKWRDESVASNVGDTDVDCSPKASRHNKYHQSLQTLKPFRCSSSKTHPLDDAGLLSFTTFAWMTPMMWAMFKDKLDLSSLSLSSQDSSDTAGERLQRLWEEEVAKVGIEKASLARVIVRFQKTRLILSVVIGVLAMAMMFLGPSVLVHEILEYTENSEDSTVLHGVLLSLGLFITDVFRSIFISLMWALNLRTAVRLKGAFCSLGFQKIISLRVHSGISMGEAINVLTTDGHKLFEAVLFGSFVLSAPVLLVVCVIYACFVLGLTALAGVGTYFVFIPAQFLLVKLITKFRTKTMRLTDCRVRTINEILNSIKLIKMYAWEECFESKVESERKRERQQLQKVLYIQNINVSITSIIPTVATVVTFLLHTLLGLPLQASAAFTTIAIFNSMRFVLALLPLSVKASADAFVSIQRLKKIFMIQNPETYLTQRKDSSFAVVMSNGTFSWTKNNSKSNSITNSTSEEKNPPMDSEAVTAEILPTLRNVSFTLPKGKLLGVCGNVGSGKTSLISSILEQMHLLQGSLTADGTFAYVSQQAWIFHGTVQENILMGQPFDQTKYDRVVEVCSLSADLEILPYGDQTEIGERGLNLSGGQKQRISLARAVYSNRDIYLLDDPLSAVDAHVGKHIFEECVQRELRGKSIILVTHQLQYLEFCDDILVLEDGEVREAGNHQKLIEADGRYAQLISNYQTEQSKIQNEDEMSIDSTAKKEDEIRSRAGSGTVNPGMKTTALFFISTGHNKDQLVSLEASSAGSVPWKVYHQYVRAAGGYFISFFVFLNFLLLVGSTTFSNYWLSFWLKQGDGTTTTTLNSLSEDTTASSGDISENPSLHFYQLIYGLMVIVTLLLAIIKCFFYTHVTLKAACKLHDTMFRKIVASPMGFFDTTPTGRILNRFSKDQEEVDAVLPLNMDSFLQFVLLVSFIIVIISAVFPPLLVAVLVIGMLFTLILFVFQRSIRQMKKMENVSRSPCISATISTLQGLSTIHAYNRRDSHIKQYDTPERHQLKPFMLFHCGTRWLSFWLDFMSATMTGCVALAVVLTSNDIISPSLKGLVLSYTTQLTGVLQFVVRLATEVEARFNSVERQQEYITGCQPEAPRHVKGVNVQEDWPQSGDISFKDYKMRYRQNTPIVLNKLNIHIRAGEKLGIVGRTGSGKSSLGVALFRLVEPAEGTIEIDGVDIKSIGLHNLRSKLSIIPQDPVLFIGTIRYNLDPFNKHSDEEIWSVLEKTYMKDTLIKLEERLHAPVLENGENFSVGERQLLCMARALLRNSKIILLDEATASIDAETDSLIQNTIREAFSDCTVLTIAHRINTVMYSDRILVMDSGEAAELESPDVLKQRPDSLFSSLLTAANTMKN</sequence>
<keyword evidence="35" id="KW-1185">Reference proteome</keyword>
<dbReference type="Pfam" id="PF00005">
    <property type="entry name" value="ABC_tran"/>
    <property type="match status" value="2"/>
</dbReference>
<accession>A0A8C5HF86</accession>
<evidence type="ECO:0000256" key="14">
    <source>
        <dbReference type="ARBA" id="ARBA00022840"/>
    </source>
</evidence>
<reference evidence="34" key="2">
    <citation type="submission" date="2025-08" db="UniProtKB">
        <authorList>
            <consortium name="Ensembl"/>
        </authorList>
    </citation>
    <scope>IDENTIFICATION</scope>
</reference>
<dbReference type="Proteomes" id="UP000694680">
    <property type="component" value="Chromosome 3"/>
</dbReference>
<reference evidence="34" key="3">
    <citation type="submission" date="2025-09" db="UniProtKB">
        <authorList>
            <consortium name="Ensembl"/>
        </authorList>
    </citation>
    <scope>IDENTIFICATION</scope>
</reference>
<feature type="transmembrane region" description="Helical" evidence="31">
    <location>
        <begin position="786"/>
        <end position="808"/>
    </location>
</feature>
<dbReference type="GO" id="GO:0010008">
    <property type="term" value="C:endosome membrane"/>
    <property type="evidence" value="ECO:0007669"/>
    <property type="project" value="UniProtKB-SubCell"/>
</dbReference>
<evidence type="ECO:0000256" key="20">
    <source>
        <dbReference type="ARBA" id="ARBA00023769"/>
    </source>
</evidence>
<dbReference type="InterPro" id="IPR003439">
    <property type="entry name" value="ABC_transporter-like_ATP-bd"/>
</dbReference>
<dbReference type="PROSITE" id="PS50893">
    <property type="entry name" value="ABC_TRANSPORTER_2"/>
    <property type="match status" value="2"/>
</dbReference>
<evidence type="ECO:0000256" key="25">
    <source>
        <dbReference type="ARBA" id="ARBA00052576"/>
    </source>
</evidence>
<keyword evidence="17" id="KW-0333">Golgi apparatus</keyword>
<feature type="domain" description="ABC transmembrane type-1" evidence="33">
    <location>
        <begin position="790"/>
        <end position="1093"/>
    </location>
</feature>
<dbReference type="PANTHER" id="PTHR24223:SF10">
    <property type="entry name" value="ATP-BINDING CASSETTE SUB-FAMILY C MEMBER 12"/>
    <property type="match status" value="1"/>
</dbReference>
<dbReference type="InterPro" id="IPR036640">
    <property type="entry name" value="ABC1_TM_sf"/>
</dbReference>
<keyword evidence="9" id="KW-0597">Phosphoprotein</keyword>
<evidence type="ECO:0000256" key="10">
    <source>
        <dbReference type="ARBA" id="ARBA00022692"/>
    </source>
</evidence>
<dbReference type="PROSITE" id="PS50929">
    <property type="entry name" value="ABC_TM1F"/>
    <property type="match status" value="2"/>
</dbReference>
<comment type="catalytic activity">
    <reaction evidence="26">
        <text>N-acetyl-L-aspartate(in) + ATP + H2O = N-acetyl-L-aspartate(out) + ADP + phosphate + H(+)</text>
        <dbReference type="Rhea" id="RHEA:66744"/>
        <dbReference type="ChEBI" id="CHEBI:15377"/>
        <dbReference type="ChEBI" id="CHEBI:15378"/>
        <dbReference type="ChEBI" id="CHEBI:16953"/>
        <dbReference type="ChEBI" id="CHEBI:30616"/>
        <dbReference type="ChEBI" id="CHEBI:43474"/>
        <dbReference type="ChEBI" id="CHEBI:456216"/>
    </reaction>
    <physiologicalReaction direction="left-to-right" evidence="26">
        <dbReference type="Rhea" id="RHEA:66745"/>
    </physiologicalReaction>
</comment>
<evidence type="ECO:0000256" key="13">
    <source>
        <dbReference type="ARBA" id="ARBA00022753"/>
    </source>
</evidence>
<dbReference type="CDD" id="cd18599">
    <property type="entry name" value="ABC_6TM_MRP5_8_9_D2"/>
    <property type="match status" value="1"/>
</dbReference>
<comment type="catalytic activity">
    <reaction evidence="23">
        <text>N-acetyl-L-aspartyl-L-glutamate(in) + ATP + H2O = N-acetyl-L-aspartyl-L-glutamate(out) + ADP + phosphate + H(+)</text>
        <dbReference type="Rhea" id="RHEA:66728"/>
        <dbReference type="ChEBI" id="CHEBI:15377"/>
        <dbReference type="ChEBI" id="CHEBI:15378"/>
        <dbReference type="ChEBI" id="CHEBI:30616"/>
        <dbReference type="ChEBI" id="CHEBI:43474"/>
        <dbReference type="ChEBI" id="CHEBI:76931"/>
        <dbReference type="ChEBI" id="CHEBI:456216"/>
    </reaction>
    <physiologicalReaction direction="left-to-right" evidence="23">
        <dbReference type="Rhea" id="RHEA:66729"/>
    </physiologicalReaction>
</comment>
<feature type="transmembrane region" description="Helical" evidence="31">
    <location>
        <begin position="258"/>
        <end position="285"/>
    </location>
</feature>
<keyword evidence="18 31" id="KW-0472">Membrane</keyword>
<feature type="transmembrane region" description="Helical" evidence="31">
    <location>
        <begin position="291"/>
        <end position="309"/>
    </location>
</feature>
<feature type="transmembrane region" description="Helical" evidence="31">
    <location>
        <begin position="394"/>
        <end position="415"/>
    </location>
</feature>
<feature type="transmembrane region" description="Helical" evidence="31">
    <location>
        <begin position="853"/>
        <end position="874"/>
    </location>
</feature>
<dbReference type="EC" id="7.6.2.2" evidence="6"/>
<evidence type="ECO:0000256" key="21">
    <source>
        <dbReference type="ARBA" id="ARBA00034018"/>
    </source>
</evidence>
<feature type="domain" description="ABC transmembrane type-1" evidence="33">
    <location>
        <begin position="146"/>
        <end position="419"/>
    </location>
</feature>
<evidence type="ECO:0000256" key="1">
    <source>
        <dbReference type="ARBA" id="ARBA00004424"/>
    </source>
</evidence>
<keyword evidence="10 31" id="KW-0812">Transmembrane</keyword>
<dbReference type="Gene3D" id="3.40.50.300">
    <property type="entry name" value="P-loop containing nucleotide triphosphate hydrolases"/>
    <property type="match status" value="2"/>
</dbReference>
<keyword evidence="16 31" id="KW-1133">Transmembrane helix</keyword>
<feature type="domain" description="ABC transporter" evidence="32">
    <location>
        <begin position="472"/>
        <end position="707"/>
    </location>
</feature>
<reference evidence="34" key="1">
    <citation type="submission" date="2020-06" db="EMBL/GenBank/DDBJ databases">
        <authorList>
            <consortium name="Wellcome Sanger Institute Data Sharing"/>
        </authorList>
    </citation>
    <scope>NUCLEOTIDE SEQUENCE [LARGE SCALE GENOMIC DNA]</scope>
</reference>
<evidence type="ECO:0000256" key="5">
    <source>
        <dbReference type="ARBA" id="ARBA00009726"/>
    </source>
</evidence>
<comment type="catalytic activity">
    <reaction evidence="21">
        <text>ATP + H2O + xenobioticSide 1 = ADP + phosphate + xenobioticSide 2.</text>
        <dbReference type="EC" id="7.6.2.2"/>
    </reaction>
</comment>
<evidence type="ECO:0000313" key="34">
    <source>
        <dbReference type="Ensembl" id="ENSGWIP00000043915.1"/>
    </source>
</evidence>
<protein>
    <recommendedName>
        <fullName evidence="28">ATP-binding cassette sub-family C member 5</fullName>
        <ecNumber evidence="6">7.6.2.2</ecNumber>
    </recommendedName>
    <alternativeName>
        <fullName evidence="29">Multidrug resistance-associated protein 5</fullName>
    </alternativeName>
</protein>
<dbReference type="Pfam" id="PF00664">
    <property type="entry name" value="ABC_membrane"/>
    <property type="match status" value="2"/>
</dbReference>
<dbReference type="CDD" id="cd03244">
    <property type="entry name" value="ABCC_MRP_domain2"/>
    <property type="match status" value="1"/>
</dbReference>
<name>A0A8C5HF86_GOUWI</name>
<evidence type="ECO:0000256" key="17">
    <source>
        <dbReference type="ARBA" id="ARBA00023034"/>
    </source>
</evidence>
<evidence type="ECO:0000256" key="15">
    <source>
        <dbReference type="ARBA" id="ARBA00022967"/>
    </source>
</evidence>
<feature type="transmembrane region" description="Helical" evidence="31">
    <location>
        <begin position="921"/>
        <end position="945"/>
    </location>
</feature>
<evidence type="ECO:0000256" key="11">
    <source>
        <dbReference type="ARBA" id="ARBA00022737"/>
    </source>
</evidence>
<evidence type="ECO:0000256" key="9">
    <source>
        <dbReference type="ARBA" id="ARBA00022553"/>
    </source>
</evidence>
<evidence type="ECO:0000256" key="28">
    <source>
        <dbReference type="ARBA" id="ARBA00069159"/>
    </source>
</evidence>
<keyword evidence="8" id="KW-1003">Cell membrane</keyword>
<keyword evidence="14" id="KW-0067">ATP-binding</keyword>
<evidence type="ECO:0000256" key="8">
    <source>
        <dbReference type="ARBA" id="ARBA00022475"/>
    </source>
</evidence>
<dbReference type="SUPFAM" id="SSF52540">
    <property type="entry name" value="P-loop containing nucleoside triphosphate hydrolases"/>
    <property type="match status" value="2"/>
</dbReference>
<evidence type="ECO:0000256" key="27">
    <source>
        <dbReference type="ARBA" id="ARBA00052963"/>
    </source>
</evidence>
<keyword evidence="15" id="KW-1278">Translocase</keyword>
<comment type="catalytic activity">
    <reaction evidence="27">
        <text>3',5'-cyclic GMP(in) + ATP + H2O = 3',5'-cyclic GMP(out) + ADP + phosphate + H(+)</text>
        <dbReference type="Rhea" id="RHEA:66188"/>
        <dbReference type="ChEBI" id="CHEBI:15377"/>
        <dbReference type="ChEBI" id="CHEBI:15378"/>
        <dbReference type="ChEBI" id="CHEBI:30616"/>
        <dbReference type="ChEBI" id="CHEBI:43474"/>
        <dbReference type="ChEBI" id="CHEBI:57746"/>
        <dbReference type="ChEBI" id="CHEBI:456216"/>
    </reaction>
    <physiologicalReaction direction="left-to-right" evidence="27">
        <dbReference type="Rhea" id="RHEA:66189"/>
    </physiologicalReaction>
</comment>
<dbReference type="FunFam" id="3.40.50.300:FF:000605">
    <property type="entry name" value="multidrug resistance-associated protein 5 isoform X1"/>
    <property type="match status" value="1"/>
</dbReference>
<evidence type="ECO:0000313" key="35">
    <source>
        <dbReference type="Proteomes" id="UP000694680"/>
    </source>
</evidence>
<evidence type="ECO:0000256" key="23">
    <source>
        <dbReference type="ARBA" id="ARBA00050745"/>
    </source>
</evidence>
<gene>
    <name evidence="34" type="primary">LOC114461283</name>
</gene>
<keyword evidence="13" id="KW-0967">Endosome</keyword>
<feature type="compositionally biased region" description="Low complexity" evidence="30">
    <location>
        <begin position="471"/>
        <end position="481"/>
    </location>
</feature>
<evidence type="ECO:0000256" key="29">
    <source>
        <dbReference type="ARBA" id="ARBA00082793"/>
    </source>
</evidence>
<comment type="similarity">
    <text evidence="5">Belongs to the ABC transporter superfamily. ABCC family. Conjugate transporter (TC 3.A.1.208) subfamily.</text>
</comment>
<dbReference type="PANTHER" id="PTHR24223">
    <property type="entry name" value="ATP-BINDING CASSETTE SUB-FAMILY C"/>
    <property type="match status" value="1"/>
</dbReference>
<dbReference type="CDD" id="cd03250">
    <property type="entry name" value="ABCC_MRP_domain1"/>
    <property type="match status" value="1"/>
</dbReference>
<evidence type="ECO:0000256" key="7">
    <source>
        <dbReference type="ARBA" id="ARBA00022448"/>
    </source>
</evidence>
<dbReference type="SUPFAM" id="SSF90123">
    <property type="entry name" value="ABC transporter transmembrane region"/>
    <property type="match status" value="2"/>
</dbReference>
<dbReference type="GO" id="GO:0016324">
    <property type="term" value="C:apical plasma membrane"/>
    <property type="evidence" value="ECO:0007669"/>
    <property type="project" value="UniProtKB-SubCell"/>
</dbReference>
<dbReference type="GO" id="GO:0005796">
    <property type="term" value="C:Golgi lumen"/>
    <property type="evidence" value="ECO:0007669"/>
    <property type="project" value="UniProtKB-SubCell"/>
</dbReference>
<feature type="domain" description="ABC transporter" evidence="32">
    <location>
        <begin position="1131"/>
        <end position="1365"/>
    </location>
</feature>
<dbReference type="InterPro" id="IPR050173">
    <property type="entry name" value="ABC_transporter_C-like"/>
</dbReference>
<comment type="subcellular location">
    <subcellularLocation>
        <location evidence="1">Apical cell membrane</location>
        <topology evidence="1">Multi-pass membrane protein</topology>
    </subcellularLocation>
    <subcellularLocation>
        <location evidence="3">Basolateral cell membrane</location>
        <topology evidence="3">Multi-pass membrane protein</topology>
    </subcellularLocation>
    <subcellularLocation>
        <location evidence="2">Cytoplasmic granule</location>
    </subcellularLocation>
    <subcellularLocation>
        <location evidence="4">Endosome membrane</location>
    </subcellularLocation>
    <subcellularLocation>
        <location evidence="20">Golgi apparatus lumen</location>
    </subcellularLocation>
</comment>
<evidence type="ECO:0000256" key="3">
    <source>
        <dbReference type="ARBA" id="ARBA00004554"/>
    </source>
</evidence>
<dbReference type="CDD" id="cd18592">
    <property type="entry name" value="ABC_6TM_MRP5_8_9_D1"/>
    <property type="match status" value="1"/>
</dbReference>
<feature type="transmembrane region" description="Helical" evidence="31">
    <location>
        <begin position="187"/>
        <end position="210"/>
    </location>
</feature>
<evidence type="ECO:0000256" key="16">
    <source>
        <dbReference type="ARBA" id="ARBA00022989"/>
    </source>
</evidence>
<evidence type="ECO:0000256" key="4">
    <source>
        <dbReference type="ARBA" id="ARBA00004608"/>
    </source>
</evidence>
<dbReference type="InterPro" id="IPR011527">
    <property type="entry name" value="ABC1_TM_dom"/>
</dbReference>
<feature type="region of interest" description="Disordered" evidence="30">
    <location>
        <begin position="471"/>
        <end position="490"/>
    </location>
</feature>
<dbReference type="InterPro" id="IPR003593">
    <property type="entry name" value="AAA+_ATPase"/>
</dbReference>
<keyword evidence="12" id="KW-0547">Nucleotide-binding</keyword>
<evidence type="ECO:0000256" key="12">
    <source>
        <dbReference type="ARBA" id="ARBA00022741"/>
    </source>
</evidence>
<feature type="transmembrane region" description="Helical" evidence="31">
    <location>
        <begin position="363"/>
        <end position="388"/>
    </location>
</feature>
<evidence type="ECO:0000259" key="32">
    <source>
        <dbReference type="PROSITE" id="PS50893"/>
    </source>
</evidence>
<dbReference type="FunFam" id="1.20.1560.10:FF:000012">
    <property type="entry name" value="ATP binding cassette subfamily C member 5"/>
    <property type="match status" value="1"/>
</dbReference>
<dbReference type="Ensembl" id="ENSGWIT00000047619.1">
    <property type="protein sequence ID" value="ENSGWIP00000043915.1"/>
    <property type="gene ID" value="ENSGWIG00000021889.1"/>
</dbReference>
<organism evidence="34 35">
    <name type="scientific">Gouania willdenowi</name>
    <name type="common">Blunt-snouted clingfish</name>
    <name type="synonym">Lepadogaster willdenowi</name>
    <dbReference type="NCBI Taxonomy" id="441366"/>
    <lineage>
        <taxon>Eukaryota</taxon>
        <taxon>Metazoa</taxon>
        <taxon>Chordata</taxon>
        <taxon>Craniata</taxon>
        <taxon>Vertebrata</taxon>
        <taxon>Euteleostomi</taxon>
        <taxon>Actinopterygii</taxon>
        <taxon>Neopterygii</taxon>
        <taxon>Teleostei</taxon>
        <taxon>Neoteleostei</taxon>
        <taxon>Acanthomorphata</taxon>
        <taxon>Ovalentaria</taxon>
        <taxon>Blenniimorphae</taxon>
        <taxon>Blenniiformes</taxon>
        <taxon>Gobiesocoidei</taxon>
        <taxon>Gobiesocidae</taxon>
        <taxon>Gobiesocinae</taxon>
        <taxon>Gouania</taxon>
    </lineage>
</organism>